<evidence type="ECO:0000313" key="4">
    <source>
        <dbReference type="Proteomes" id="UP000541444"/>
    </source>
</evidence>
<keyword evidence="4" id="KW-1185">Reference proteome</keyword>
<gene>
    <name evidence="3" type="ORF">GIB67_018010</name>
</gene>
<evidence type="ECO:0000256" key="1">
    <source>
        <dbReference type="SAM" id="MobiDB-lite"/>
    </source>
</evidence>
<name>A0A7J7NWD1_9MAGN</name>
<sequence length="270" mass="31183">MLLYFGGVLFGNSKSRDRLELIGPIVIIENKTYTIDFSSVILGYLYYYLDQASKQEVKYIGGLFQLIEYNCYEYCQIGHHILIDNRLDDFWPRMLAWQTTRQKFTGNKTKHHLVLIRQQLDFCTINNMQWEPFRNMKDALKREVIIARNISRKRVLLQCPFGGYEWYLGDRCWAQLKHRAVPYDPPEKLLNTVVPDFPTSDVVSSLRAVENLRRAEDRLFQLNEYLDGEGIEVGWEDEAGTSQAGTSRGRGSRGRGSRGRTSEGGAAPPQ</sequence>
<evidence type="ECO:0000313" key="3">
    <source>
        <dbReference type="EMBL" id="KAF6171486.1"/>
    </source>
</evidence>
<organism evidence="3 4">
    <name type="scientific">Kingdonia uniflora</name>
    <dbReference type="NCBI Taxonomy" id="39325"/>
    <lineage>
        <taxon>Eukaryota</taxon>
        <taxon>Viridiplantae</taxon>
        <taxon>Streptophyta</taxon>
        <taxon>Embryophyta</taxon>
        <taxon>Tracheophyta</taxon>
        <taxon>Spermatophyta</taxon>
        <taxon>Magnoliopsida</taxon>
        <taxon>Ranunculales</taxon>
        <taxon>Circaeasteraceae</taxon>
        <taxon>Kingdonia</taxon>
    </lineage>
</organism>
<protein>
    <recommendedName>
        <fullName evidence="2">Aminotransferase-like plant mobile domain-containing protein</fullName>
    </recommendedName>
</protein>
<dbReference type="InterPro" id="IPR044824">
    <property type="entry name" value="MAIN-like"/>
</dbReference>
<feature type="compositionally biased region" description="Low complexity" evidence="1">
    <location>
        <begin position="240"/>
        <end position="249"/>
    </location>
</feature>
<feature type="domain" description="Aminotransferase-like plant mobile" evidence="2">
    <location>
        <begin position="2"/>
        <end position="176"/>
    </location>
</feature>
<dbReference type="PANTHER" id="PTHR46033">
    <property type="entry name" value="PROTEIN MAIN-LIKE 2"/>
    <property type="match status" value="1"/>
</dbReference>
<dbReference type="InterPro" id="IPR019557">
    <property type="entry name" value="AminoTfrase-like_pln_mobile"/>
</dbReference>
<proteinExistence type="predicted"/>
<evidence type="ECO:0000259" key="2">
    <source>
        <dbReference type="Pfam" id="PF10536"/>
    </source>
</evidence>
<dbReference type="GO" id="GO:0010073">
    <property type="term" value="P:meristem maintenance"/>
    <property type="evidence" value="ECO:0007669"/>
    <property type="project" value="InterPro"/>
</dbReference>
<dbReference type="EMBL" id="JACGCM010000479">
    <property type="protein sequence ID" value="KAF6171486.1"/>
    <property type="molecule type" value="Genomic_DNA"/>
</dbReference>
<reference evidence="3 4" key="1">
    <citation type="journal article" date="2020" name="IScience">
        <title>Genome Sequencing of the Endangered Kingdonia uniflora (Circaeasteraceae, Ranunculales) Reveals Potential Mechanisms of Evolutionary Specialization.</title>
        <authorList>
            <person name="Sun Y."/>
            <person name="Deng T."/>
            <person name="Zhang A."/>
            <person name="Moore M.J."/>
            <person name="Landis J.B."/>
            <person name="Lin N."/>
            <person name="Zhang H."/>
            <person name="Zhang X."/>
            <person name="Huang J."/>
            <person name="Zhang X."/>
            <person name="Sun H."/>
            <person name="Wang H."/>
        </authorList>
    </citation>
    <scope>NUCLEOTIDE SEQUENCE [LARGE SCALE GENOMIC DNA]</scope>
    <source>
        <strain evidence="3">TB1705</strain>
        <tissue evidence="3">Leaf</tissue>
    </source>
</reference>
<comment type="caution">
    <text evidence="3">The sequence shown here is derived from an EMBL/GenBank/DDBJ whole genome shotgun (WGS) entry which is preliminary data.</text>
</comment>
<feature type="region of interest" description="Disordered" evidence="1">
    <location>
        <begin position="236"/>
        <end position="270"/>
    </location>
</feature>
<dbReference type="Proteomes" id="UP000541444">
    <property type="component" value="Unassembled WGS sequence"/>
</dbReference>
<dbReference type="AlphaFoldDB" id="A0A7J7NWD1"/>
<dbReference type="Pfam" id="PF10536">
    <property type="entry name" value="PMD"/>
    <property type="match status" value="1"/>
</dbReference>
<accession>A0A7J7NWD1</accession>
<dbReference type="OrthoDB" id="1674198at2759"/>
<dbReference type="PANTHER" id="PTHR46033:SF8">
    <property type="entry name" value="PROTEIN MAINTENANCE OF MERISTEMS-LIKE"/>
    <property type="match status" value="1"/>
</dbReference>